<dbReference type="InterPro" id="IPR001650">
    <property type="entry name" value="Helicase_C-like"/>
</dbReference>
<dbReference type="PANTHER" id="PTHR47957:SF3">
    <property type="entry name" value="ATP-DEPENDENT HELICASE HRQ1"/>
    <property type="match status" value="1"/>
</dbReference>
<dbReference type="SMART" id="SM00490">
    <property type="entry name" value="HELICc"/>
    <property type="match status" value="1"/>
</dbReference>
<dbReference type="InterPro" id="IPR011545">
    <property type="entry name" value="DEAD/DEAH_box_helicase_dom"/>
</dbReference>
<sequence length="1832" mass="202210">MKAIIDEANPASVIEYIRDAYLRYYDSAFWMRDQAVMDERREILLADGVMAREPLLEAVPQYPSTDPISDACTQAKLDPFVAQHLANVIFGASNVRLRKHQAQSLVTATAGNAEGHRNVVVTSGTGSGKTESFLLPLIATLMQERVRGPGAGEIHRWWRSDLANDAREWFHSRSGFDGAVQPAMRALVLYPTNALVEDQVSRLRQAASRALGLFGSPLFYFGRYTGATLGGTFIPPASLRSGDRSRINEIGREVLKIESEVAAIRKHMGSEGKDEKEIIETCSQFQDPSIGEMLTRWDMIAAPPDILITNTSMLNIMLMRAEEGPLFANTREWLESDERNTFTLVVDELHSYRGTQGTEVALVVRNLLDRLGLDPNSRQLRCIATSASLDGEAGKEYLEQFFGVDRRSFSIYPGEPREFSVPLPIDRQLASTLAEDLRAGGDRAKAAQGEISKAFSPREAIATACAVAGRSLVTDPTTGERRNVVRPSALPALSEVLFGDSNARNELTALLVAAKLEDRGTFEIPRPAFRSHMFLRQVQGMWACSNPECTQIEGRFKSSRRRFGRLFKSPAMKCGCGGQVLELLYCYDCGEAFLGGYIVPTTDPLLAGFTFVEATRAGEGNDKASQVNERTIDEYRWYWPGGELPPRSSWEHQSPSGKAVRMQFQRGTLNHFSGELGNDTNPGSGLIFCRPATGLEASETIAALPEVCPCCLSSKISINGQEENRRAFFSGMVKSPIRGLRTGLNVTTQLVADRAMFATGDGDQSEKMIAFTDSRDDAADLAAGIELNHYRDLIRQLVHSSLAPRKIPASTELLAYVGSDPSDDPILRELVDAAERQTPGIFTAVKLDKFGVADKAQKALIARHDAGVSSPRVGWPSLLEMMSTRLVTLGQNPAGPRASRATDNGEEDGTPWWRFFDPPTPGDWATVAPDVARARRRDYMELFATEVAVSLFDRAGRDMESMAVASIEVDGKHGNRLFMDDEVANGVLANIVRILGHARYMAGEKSRGSTSIPRTAKSYIEKVARHLNLDALALGSTISEYLQERGVINANWLLQITNHSTLPLAIVPRGERKLHRCEKCSRRTMLLPVKACTTPHCNSSSFLVVENPGQDYYSWVSREPVHRLAAAELTGQTKPMSKQRNRQRLFKGTAYLDGESPLVQGIDALSVTTTMEVGVDIGSLKLVMMANMPPQRFNYQQRVGRAGRAGQAFSYAVTISRGAAHDDYYFNNPERMTGDLPPQPKLDLSRPEIVRRVVASECLRRAFASLNPGPDRNVDSIHGTFGRKAEWNPTYRAPIAVWLSSSPEVDEVVGRLLVHTPIKDRANDLASYARSGLVLAIDDAVANTRFIQEELSHLLAVAGILPMFGFPTQVRSLFHDKVRPSRLEEVVISDRPLDHAVWAFCPGSEIPKDKQLSTACGFVLRKDGPKGVHNDEQPLGRPTMYTRCEDATCSTISAGEHTQCATCGGLSVPFPLYQPKGFLAARRRRDYDGERQRGPSLPPPVRAFEQGYGNEGCGPVKIAFRPGPVAIVNDNRGRLFEFFQEPYERVSVRDPNLYRDHSPWGDGNAAPFLDRGAIGAVFTTEVLSFFIDGAPGIGRLGMLDIRKQPAARAALASFAELVKLALATTLDIDPSEFRGGRQAFRKDDCETEQVFIADSLENGAGYARWASDPVNLERAVRGYHEVVSSKWQAHSHAHDCDRSCPDCLRNYGNRFSHGILDWRLALDLADLMLGNPLPLTRWIEDTEMDSVRAFVKFCSDAGMPVNAGYAGGLSTVSRGRKALVLGHPLWHTDAGHLQPQQIQARDELRLDGTEAEFVDARDFSTRMANYYLRLQS</sequence>
<keyword evidence="6" id="KW-1185">Reference proteome</keyword>
<name>Q92JT3_RHIME</name>
<evidence type="ECO:0000313" key="6">
    <source>
        <dbReference type="Proteomes" id="UP000001976"/>
    </source>
</evidence>
<evidence type="ECO:0000256" key="3">
    <source>
        <dbReference type="SAM" id="MobiDB-lite"/>
    </source>
</evidence>
<dbReference type="EMBL" id="AL591688">
    <property type="protein sequence ID" value="CAC47725.1"/>
    <property type="molecule type" value="Genomic_DNA"/>
</dbReference>
<dbReference type="RefSeq" id="WP_010970454.1">
    <property type="nucleotide sequence ID" value="NC_003047.1"/>
</dbReference>
<dbReference type="eggNOG" id="COG1205">
    <property type="taxonomic scope" value="Bacteria"/>
</dbReference>
<reference evidence="6" key="2">
    <citation type="journal article" date="2001" name="Science">
        <title>The composite genome of the legume symbiont Sinorhizobium meliloti.</title>
        <authorList>
            <person name="Galibert F."/>
            <person name="Finan T.M."/>
            <person name="Long S.R."/>
            <person name="Puehler A."/>
            <person name="Abola P."/>
            <person name="Ampe F."/>
            <person name="Barloy-Hubler F."/>
            <person name="Barnett M.J."/>
            <person name="Becker A."/>
            <person name="Boistard P."/>
            <person name="Bothe G."/>
            <person name="Boutry M."/>
            <person name="Bowser L."/>
            <person name="Buhrmester J."/>
            <person name="Cadieu E."/>
            <person name="Capela D."/>
            <person name="Chain P."/>
            <person name="Cowie A."/>
            <person name="Davis R.W."/>
            <person name="Dreano S."/>
            <person name="Federspiel N.A."/>
            <person name="Fisher R.F."/>
            <person name="Gloux S."/>
            <person name="Godrie T."/>
            <person name="Goffeau A."/>
            <person name="Golding B."/>
            <person name="Gouzy J."/>
            <person name="Gurjal M."/>
            <person name="Hernandez-Lucas I."/>
            <person name="Hong A."/>
            <person name="Huizar L."/>
            <person name="Hyman R.W."/>
            <person name="Jones T."/>
            <person name="Kahn D."/>
            <person name="Kahn M.L."/>
            <person name="Kalman S."/>
            <person name="Keating D.H."/>
            <person name="Kiss E."/>
            <person name="Komp C."/>
            <person name="Lelaure V."/>
            <person name="Masuy D."/>
            <person name="Palm C."/>
            <person name="Peck M.C."/>
            <person name="Pohl T.M."/>
            <person name="Portetelle D."/>
            <person name="Purnelle B."/>
            <person name="Ramsperger U."/>
            <person name="Surzycki R."/>
            <person name="Thebault P."/>
            <person name="Vandenbol M."/>
            <person name="Vorhoelter F.J."/>
            <person name="Weidner S."/>
            <person name="Wells D.H."/>
            <person name="Wong K."/>
            <person name="Yeh K.-C."/>
            <person name="Batut J."/>
        </authorList>
    </citation>
    <scope>NUCLEOTIDE SEQUENCE [LARGE SCALE GENOMIC DNA]</scope>
    <source>
        <strain evidence="6">1021</strain>
    </source>
</reference>
<dbReference type="GO" id="GO:0003676">
    <property type="term" value="F:nucleic acid binding"/>
    <property type="evidence" value="ECO:0007669"/>
    <property type="project" value="InterPro"/>
</dbReference>
<dbReference type="PATRIC" id="fig|266834.11.peg.4696"/>
<dbReference type="SMART" id="SM00487">
    <property type="entry name" value="DEXDc"/>
    <property type="match status" value="1"/>
</dbReference>
<protein>
    <recommendedName>
        <fullName evidence="4">Helicase ATP-binding domain-containing protein</fullName>
    </recommendedName>
</protein>
<dbReference type="Pfam" id="PF00271">
    <property type="entry name" value="Helicase_C"/>
    <property type="match status" value="1"/>
</dbReference>
<keyword evidence="1" id="KW-0547">Nucleotide-binding</keyword>
<accession>Q92JT3</accession>
<proteinExistence type="predicted"/>
<dbReference type="InterPro" id="IPR027417">
    <property type="entry name" value="P-loop_NTPase"/>
</dbReference>
<organism evidence="5 6">
    <name type="scientific">Rhizobium meliloti (strain 1021)</name>
    <name type="common">Ensifer meliloti</name>
    <name type="synonym">Sinorhizobium meliloti</name>
    <dbReference type="NCBI Taxonomy" id="266834"/>
    <lineage>
        <taxon>Bacteria</taxon>
        <taxon>Pseudomonadati</taxon>
        <taxon>Pseudomonadota</taxon>
        <taxon>Alphaproteobacteria</taxon>
        <taxon>Hyphomicrobiales</taxon>
        <taxon>Rhizobiaceae</taxon>
        <taxon>Sinorhizobium/Ensifer group</taxon>
        <taxon>Sinorhizobium</taxon>
    </lineage>
</organism>
<dbReference type="OrthoDB" id="9815222at2"/>
<dbReference type="PANTHER" id="PTHR47957">
    <property type="entry name" value="ATP-DEPENDENT HELICASE HRQ1"/>
    <property type="match status" value="1"/>
</dbReference>
<keyword evidence="2" id="KW-0067">ATP-binding</keyword>
<dbReference type="Pfam" id="PF09369">
    <property type="entry name" value="MZB"/>
    <property type="match status" value="1"/>
</dbReference>
<dbReference type="InterPro" id="IPR014001">
    <property type="entry name" value="Helicase_ATP-bd"/>
</dbReference>
<dbReference type="GO" id="GO:0036297">
    <property type="term" value="P:interstrand cross-link repair"/>
    <property type="evidence" value="ECO:0007669"/>
    <property type="project" value="TreeGrafter"/>
</dbReference>
<feature type="domain" description="Helicase ATP-binding" evidence="4">
    <location>
        <begin position="110"/>
        <end position="407"/>
    </location>
</feature>
<dbReference type="Gene3D" id="3.40.50.300">
    <property type="entry name" value="P-loop containing nucleotide triphosphate hydrolases"/>
    <property type="match status" value="2"/>
</dbReference>
<evidence type="ECO:0000259" key="4">
    <source>
        <dbReference type="PROSITE" id="PS51192"/>
    </source>
</evidence>
<dbReference type="PROSITE" id="PS51192">
    <property type="entry name" value="HELICASE_ATP_BIND_1"/>
    <property type="match status" value="1"/>
</dbReference>
<evidence type="ECO:0000256" key="2">
    <source>
        <dbReference type="ARBA" id="ARBA00022840"/>
    </source>
</evidence>
<feature type="region of interest" description="Disordered" evidence="3">
    <location>
        <begin position="890"/>
        <end position="911"/>
    </location>
</feature>
<evidence type="ECO:0000256" key="1">
    <source>
        <dbReference type="ARBA" id="ARBA00022741"/>
    </source>
</evidence>
<dbReference type="SUPFAM" id="SSF52540">
    <property type="entry name" value="P-loop containing nucleoside triphosphate hydrolases"/>
    <property type="match status" value="2"/>
</dbReference>
<dbReference type="GO" id="GO:0043138">
    <property type="term" value="F:3'-5' DNA helicase activity"/>
    <property type="evidence" value="ECO:0007669"/>
    <property type="project" value="TreeGrafter"/>
</dbReference>
<evidence type="ECO:0000313" key="5">
    <source>
        <dbReference type="EMBL" id="CAC47725.1"/>
    </source>
</evidence>
<reference evidence="5 6" key="1">
    <citation type="journal article" date="2001" name="Proc. Natl. Acad. Sci. U.S.A.">
        <title>Analysis of the chromosome sequence of the legume symbiont Sinorhizobium meliloti strain 1021.</title>
        <authorList>
            <person name="Capela D."/>
            <person name="Barloy-Hubler F."/>
            <person name="Gouzy J."/>
            <person name="Bothe G."/>
            <person name="Ampe F."/>
            <person name="Batut J."/>
            <person name="Boistard P."/>
            <person name="Becker A."/>
            <person name="Boutry M."/>
            <person name="Cadieu E."/>
            <person name="Dreano S."/>
            <person name="Gloux S."/>
            <person name="Godrie T."/>
            <person name="Goffeau A."/>
            <person name="Kahn D."/>
            <person name="Kiss E."/>
            <person name="Lelaure V."/>
            <person name="Masuy D."/>
            <person name="Pohl T."/>
            <person name="Portetelle D."/>
            <person name="Puehler A."/>
            <person name="Purnelle B."/>
            <person name="Ramsperger U."/>
            <person name="Renard C."/>
            <person name="Thebault P."/>
            <person name="Vandenbol M."/>
            <person name="Weidner S."/>
            <person name="Galibert F."/>
        </authorList>
    </citation>
    <scope>NUCLEOTIDE SEQUENCE [LARGE SCALE GENOMIC DNA]</scope>
    <source>
        <strain evidence="5 6">1021</strain>
    </source>
</reference>
<dbReference type="InterPro" id="IPR018973">
    <property type="entry name" value="MZB"/>
</dbReference>
<gene>
    <name evidence="5" type="ORF">SMc03761</name>
</gene>
<dbReference type="HOGENOM" id="CLU_001338_2_1_5"/>
<dbReference type="KEGG" id="sme:SMc03761"/>
<dbReference type="Pfam" id="PF00270">
    <property type="entry name" value="DEAD"/>
    <property type="match status" value="1"/>
</dbReference>
<dbReference type="eggNOG" id="COG1201">
    <property type="taxonomic scope" value="Bacteria"/>
</dbReference>
<dbReference type="GO" id="GO:0006289">
    <property type="term" value="P:nucleotide-excision repair"/>
    <property type="evidence" value="ECO:0007669"/>
    <property type="project" value="TreeGrafter"/>
</dbReference>
<dbReference type="Proteomes" id="UP000001976">
    <property type="component" value="Chromosome"/>
</dbReference>
<dbReference type="GO" id="GO:0005524">
    <property type="term" value="F:ATP binding"/>
    <property type="evidence" value="ECO:0007669"/>
    <property type="project" value="UniProtKB-KW"/>
</dbReference>
<dbReference type="EnsemblBacteria" id="CAC47725">
    <property type="protein sequence ID" value="CAC47725"/>
    <property type="gene ID" value="SMc03761"/>
</dbReference>